<dbReference type="EMBL" id="JAAMPC010000012">
    <property type="protein sequence ID" value="KAG2278717.1"/>
    <property type="molecule type" value="Genomic_DNA"/>
</dbReference>
<name>A0A8X7UHA4_BRACI</name>
<evidence type="ECO:0000313" key="3">
    <source>
        <dbReference type="Proteomes" id="UP000886595"/>
    </source>
</evidence>
<sequence>MKGNRDLSIGGCHRPRKTPTSLSISGSLRRVTTASLAAEVNRKGGLIKRHEPGRFFSSSSSISKYISSVLFLTLSVLWID</sequence>
<dbReference type="AlphaFoldDB" id="A0A8X7UHA4"/>
<gene>
    <name evidence="2" type="ORF">Bca52824_061272</name>
</gene>
<keyword evidence="3" id="KW-1185">Reference proteome</keyword>
<proteinExistence type="predicted"/>
<feature type="region of interest" description="Disordered" evidence="1">
    <location>
        <begin position="1"/>
        <end position="22"/>
    </location>
</feature>
<reference evidence="2 3" key="1">
    <citation type="submission" date="2020-02" db="EMBL/GenBank/DDBJ databases">
        <authorList>
            <person name="Ma Q."/>
            <person name="Huang Y."/>
            <person name="Song X."/>
            <person name="Pei D."/>
        </authorList>
    </citation>
    <scope>NUCLEOTIDE SEQUENCE [LARGE SCALE GENOMIC DNA]</scope>
    <source>
        <strain evidence="2">Sxm20200214</strain>
        <tissue evidence="2">Leaf</tissue>
    </source>
</reference>
<evidence type="ECO:0000256" key="1">
    <source>
        <dbReference type="SAM" id="MobiDB-lite"/>
    </source>
</evidence>
<evidence type="ECO:0000313" key="2">
    <source>
        <dbReference type="EMBL" id="KAG2278717.1"/>
    </source>
</evidence>
<organism evidence="2 3">
    <name type="scientific">Brassica carinata</name>
    <name type="common">Ethiopian mustard</name>
    <name type="synonym">Abyssinian cabbage</name>
    <dbReference type="NCBI Taxonomy" id="52824"/>
    <lineage>
        <taxon>Eukaryota</taxon>
        <taxon>Viridiplantae</taxon>
        <taxon>Streptophyta</taxon>
        <taxon>Embryophyta</taxon>
        <taxon>Tracheophyta</taxon>
        <taxon>Spermatophyta</taxon>
        <taxon>Magnoliopsida</taxon>
        <taxon>eudicotyledons</taxon>
        <taxon>Gunneridae</taxon>
        <taxon>Pentapetalae</taxon>
        <taxon>rosids</taxon>
        <taxon>malvids</taxon>
        <taxon>Brassicales</taxon>
        <taxon>Brassicaceae</taxon>
        <taxon>Brassiceae</taxon>
        <taxon>Brassica</taxon>
    </lineage>
</organism>
<comment type="caution">
    <text evidence="2">The sequence shown here is derived from an EMBL/GenBank/DDBJ whole genome shotgun (WGS) entry which is preliminary data.</text>
</comment>
<protein>
    <submittedName>
        <fullName evidence="2">Uncharacterized protein</fullName>
    </submittedName>
</protein>
<dbReference type="Proteomes" id="UP000886595">
    <property type="component" value="Unassembled WGS sequence"/>
</dbReference>
<accession>A0A8X7UHA4</accession>